<gene>
    <name evidence="7" type="primary">vwkA_1</name>
    <name evidence="7" type="ORF">LSUE1_G003427</name>
</gene>
<evidence type="ECO:0000256" key="5">
    <source>
        <dbReference type="ARBA" id="ARBA00022840"/>
    </source>
</evidence>
<proteinExistence type="predicted"/>
<keyword evidence="8" id="KW-1185">Reference proteome</keyword>
<dbReference type="InterPro" id="IPR004166">
    <property type="entry name" value="a-kinase_dom"/>
</dbReference>
<dbReference type="SMART" id="SM00811">
    <property type="entry name" value="Alpha_kinase"/>
    <property type="match status" value="1"/>
</dbReference>
<comment type="caution">
    <text evidence="7">The sequence shown here is derived from an EMBL/GenBank/DDBJ whole genome shotgun (WGS) entry which is preliminary data.</text>
</comment>
<sequence>MANANHNLSQWATIDDQAEIFAQGTFKNVWEGVYSDGPQKGQGCVCKQFKTGFVFESHYFAEEMTIIRRTQKIVDHFMNAEILGPDGSGRRLFLNTPEVWTCQVGGRKALVEPMLGNFKKFNSNTGWASSTDDAWNEAMQALSHFSYHDSNRQFLLCDLQGGMCPDGYILTDPAIMSRAQDCGPTDLGPAGVSAFFQRHKCGRFCAKHWAVPDETPLSEIPKREGTSMAVSAHWALPMRPARKAANTLPKLRE</sequence>
<keyword evidence="5" id="KW-0067">ATP-binding</keyword>
<dbReference type="Gene3D" id="3.20.200.10">
    <property type="entry name" value="MHCK/EF2 kinase"/>
    <property type="match status" value="1"/>
</dbReference>
<dbReference type="PROSITE" id="PS51158">
    <property type="entry name" value="ALPHA_KINASE"/>
    <property type="match status" value="1"/>
</dbReference>
<keyword evidence="2" id="KW-0808">Transferase</keyword>
<keyword evidence="4 7" id="KW-0418">Kinase</keyword>
<evidence type="ECO:0000256" key="4">
    <source>
        <dbReference type="ARBA" id="ARBA00022777"/>
    </source>
</evidence>
<dbReference type="GO" id="GO:0005524">
    <property type="term" value="F:ATP binding"/>
    <property type="evidence" value="ECO:0007669"/>
    <property type="project" value="UniProtKB-KW"/>
</dbReference>
<dbReference type="OrthoDB" id="301415at2759"/>
<evidence type="ECO:0000259" key="6">
    <source>
        <dbReference type="PROSITE" id="PS51158"/>
    </source>
</evidence>
<evidence type="ECO:0000256" key="2">
    <source>
        <dbReference type="ARBA" id="ARBA00022679"/>
    </source>
</evidence>
<dbReference type="InterPro" id="IPR011009">
    <property type="entry name" value="Kinase-like_dom_sf"/>
</dbReference>
<name>A0A8T9CBV8_9HELO</name>
<dbReference type="Proteomes" id="UP000469558">
    <property type="component" value="Unassembled WGS sequence"/>
</dbReference>
<dbReference type="InterPro" id="IPR051852">
    <property type="entry name" value="Alpha-type_PK"/>
</dbReference>
<evidence type="ECO:0000313" key="7">
    <source>
        <dbReference type="EMBL" id="TVY83249.1"/>
    </source>
</evidence>
<reference evidence="7 8" key="1">
    <citation type="submission" date="2018-05" db="EMBL/GenBank/DDBJ databases">
        <title>Genome sequencing and assembly of the regulated plant pathogen Lachnellula willkommii and related sister species for the development of diagnostic species identification markers.</title>
        <authorList>
            <person name="Giroux E."/>
            <person name="Bilodeau G."/>
        </authorList>
    </citation>
    <scope>NUCLEOTIDE SEQUENCE [LARGE SCALE GENOMIC DNA]</scope>
    <source>
        <strain evidence="7 8">CBS 268.59</strain>
    </source>
</reference>
<keyword evidence="1" id="KW-0723">Serine/threonine-protein kinase</keyword>
<evidence type="ECO:0000313" key="8">
    <source>
        <dbReference type="Proteomes" id="UP000469558"/>
    </source>
</evidence>
<dbReference type="PANTHER" id="PTHR45992:SF11">
    <property type="entry name" value="ALPHA-TYPE PROTEIN KINASE DOMAIN-CONTAINING PROTEIN"/>
    <property type="match status" value="1"/>
</dbReference>
<keyword evidence="3" id="KW-0547">Nucleotide-binding</keyword>
<dbReference type="EMBL" id="QGMK01000213">
    <property type="protein sequence ID" value="TVY83249.1"/>
    <property type="molecule type" value="Genomic_DNA"/>
</dbReference>
<protein>
    <submittedName>
        <fullName evidence="7">Alpha-protein kinase vwkA</fullName>
    </submittedName>
</protein>
<dbReference type="Pfam" id="PF02816">
    <property type="entry name" value="Alpha_kinase"/>
    <property type="match status" value="1"/>
</dbReference>
<feature type="domain" description="Alpha-type protein kinase" evidence="6">
    <location>
        <begin position="1"/>
        <end position="220"/>
    </location>
</feature>
<dbReference type="SUPFAM" id="SSF56112">
    <property type="entry name" value="Protein kinase-like (PK-like)"/>
    <property type="match status" value="1"/>
</dbReference>
<dbReference type="PANTHER" id="PTHR45992">
    <property type="entry name" value="EUKARYOTIC ELONGATION FACTOR 2 KINASE-RELATED"/>
    <property type="match status" value="1"/>
</dbReference>
<accession>A0A8T9CBV8</accession>
<dbReference type="AlphaFoldDB" id="A0A8T9CBV8"/>
<evidence type="ECO:0000256" key="1">
    <source>
        <dbReference type="ARBA" id="ARBA00022527"/>
    </source>
</evidence>
<evidence type="ECO:0000256" key="3">
    <source>
        <dbReference type="ARBA" id="ARBA00022741"/>
    </source>
</evidence>
<dbReference type="GO" id="GO:0004674">
    <property type="term" value="F:protein serine/threonine kinase activity"/>
    <property type="evidence" value="ECO:0007669"/>
    <property type="project" value="UniProtKB-KW"/>
</dbReference>
<organism evidence="7 8">
    <name type="scientific">Lachnellula suecica</name>
    <dbReference type="NCBI Taxonomy" id="602035"/>
    <lineage>
        <taxon>Eukaryota</taxon>
        <taxon>Fungi</taxon>
        <taxon>Dikarya</taxon>
        <taxon>Ascomycota</taxon>
        <taxon>Pezizomycotina</taxon>
        <taxon>Leotiomycetes</taxon>
        <taxon>Helotiales</taxon>
        <taxon>Lachnaceae</taxon>
        <taxon>Lachnellula</taxon>
    </lineage>
</organism>